<dbReference type="GeneID" id="29293222"/>
<gene>
    <name evidence="1" type="primary">orf127</name>
</gene>
<organism evidence="1">
    <name type="scientific">Toxarium undulatum</name>
    <dbReference type="NCBI Taxonomy" id="210620"/>
    <lineage>
        <taxon>Eukaryota</taxon>
        <taxon>Sar</taxon>
        <taxon>Stramenopiles</taxon>
        <taxon>Ochrophyta</taxon>
        <taxon>Bacillariophyta</taxon>
        <taxon>Mediophyceae</taxon>
        <taxon>Toxariales</taxon>
        <taxon>Toxariaceae</taxon>
        <taxon>Toxarium</taxon>
    </lineage>
</organism>
<dbReference type="RefSeq" id="YP_009308933.1">
    <property type="nucleotide sequence ID" value="NC_031425.1"/>
</dbReference>
<keyword evidence="1" id="KW-0150">Chloroplast</keyword>
<dbReference type="AlphaFoldDB" id="A0A1D8D9P4"/>
<keyword evidence="1" id="KW-0934">Plastid</keyword>
<name>A0A1D8D9P4_9STRA</name>
<geneLocation type="chloroplast" evidence="1"/>
<protein>
    <submittedName>
        <fullName evidence="1">Uncharacterized protein</fullName>
    </submittedName>
</protein>
<dbReference type="EMBL" id="KX619437">
    <property type="protein sequence ID" value="AOS86676.1"/>
    <property type="molecule type" value="Genomic_DNA"/>
</dbReference>
<evidence type="ECO:0000313" key="1">
    <source>
        <dbReference type="EMBL" id="AOS86676.1"/>
    </source>
</evidence>
<accession>A0A1D8D9P4</accession>
<reference evidence="1" key="1">
    <citation type="journal article" date="2016" name="Curr. Genet.">
        <title>Hoarding and horizontal transfer led to an expanded gene and intron repertoire in the plastid genome of the diatom, Toxarium undulatum (Bacillariophyta).</title>
        <authorList>
            <person name="Ruck E.C."/>
            <person name="Linard S.R."/>
            <person name="Nakov T."/>
            <person name="Theriot E.C."/>
            <person name="Alverson A.J."/>
        </authorList>
    </citation>
    <scope>NUCLEOTIDE SEQUENCE</scope>
    <source>
        <strain evidence="1">ECT3802</strain>
    </source>
</reference>
<sequence>MSIPLNTEGFQDPILNINKRKPVTESSAYFWRNITKGVQESTKSALTVDSGRRASVGTFKASKDFAKGDTICGSLCCVSIGCEVISGVLVWCPIPGKIVTVSALKATSIGCQKFRDLCTADPSSPLC</sequence>
<proteinExistence type="predicted"/>